<name>A0A368SWK0_SETIT</name>
<reference evidence="2" key="1">
    <citation type="journal article" date="2012" name="Nat. Biotechnol.">
        <title>Reference genome sequence of the model plant Setaria.</title>
        <authorList>
            <person name="Bennetzen J.L."/>
            <person name="Schmutz J."/>
            <person name="Wang H."/>
            <person name="Percifield R."/>
            <person name="Hawkins J."/>
            <person name="Pontaroli A.C."/>
            <person name="Estep M."/>
            <person name="Feng L."/>
            <person name="Vaughn J.N."/>
            <person name="Grimwood J."/>
            <person name="Jenkins J."/>
            <person name="Barry K."/>
            <person name="Lindquist E."/>
            <person name="Hellsten U."/>
            <person name="Deshpande S."/>
            <person name="Wang X."/>
            <person name="Wu X."/>
            <person name="Mitros T."/>
            <person name="Triplett J."/>
            <person name="Yang X."/>
            <person name="Ye C.Y."/>
            <person name="Mauro-Herrera M."/>
            <person name="Wang L."/>
            <person name="Li P."/>
            <person name="Sharma M."/>
            <person name="Sharma R."/>
            <person name="Ronald P.C."/>
            <person name="Panaud O."/>
            <person name="Kellogg E.A."/>
            <person name="Brutnell T.P."/>
            <person name="Doust A.N."/>
            <person name="Tuskan G.A."/>
            <person name="Rokhsar D."/>
            <person name="Devos K.M."/>
        </authorList>
    </citation>
    <scope>NUCLEOTIDE SEQUENCE [LARGE SCALE GENOMIC DNA]</scope>
    <source>
        <strain evidence="2">Yugu1</strain>
    </source>
</reference>
<evidence type="ECO:0000256" key="1">
    <source>
        <dbReference type="SAM" id="MobiDB-lite"/>
    </source>
</evidence>
<feature type="compositionally biased region" description="Pro residues" evidence="1">
    <location>
        <begin position="29"/>
        <end position="39"/>
    </location>
</feature>
<dbReference type="EMBL" id="CM003536">
    <property type="protein sequence ID" value="RCV46753.1"/>
    <property type="molecule type" value="Genomic_DNA"/>
</dbReference>
<organism evidence="2">
    <name type="scientific">Setaria italica</name>
    <name type="common">Foxtail millet</name>
    <name type="synonym">Panicum italicum</name>
    <dbReference type="NCBI Taxonomy" id="4555"/>
    <lineage>
        <taxon>Eukaryota</taxon>
        <taxon>Viridiplantae</taxon>
        <taxon>Streptophyta</taxon>
        <taxon>Embryophyta</taxon>
        <taxon>Tracheophyta</taxon>
        <taxon>Spermatophyta</taxon>
        <taxon>Magnoliopsida</taxon>
        <taxon>Liliopsida</taxon>
        <taxon>Poales</taxon>
        <taxon>Poaceae</taxon>
        <taxon>PACMAD clade</taxon>
        <taxon>Panicoideae</taxon>
        <taxon>Panicodae</taxon>
        <taxon>Paniceae</taxon>
        <taxon>Cenchrinae</taxon>
        <taxon>Setaria</taxon>
    </lineage>
</organism>
<feature type="region of interest" description="Disordered" evidence="1">
    <location>
        <begin position="28"/>
        <end position="66"/>
    </location>
</feature>
<reference evidence="2" key="2">
    <citation type="submission" date="2015-07" db="EMBL/GenBank/DDBJ databases">
        <authorList>
            <person name="Noorani M."/>
        </authorList>
    </citation>
    <scope>NUCLEOTIDE SEQUENCE</scope>
    <source>
        <strain evidence="2">Yugu1</strain>
    </source>
</reference>
<dbReference type="AlphaFoldDB" id="A0A368SWK0"/>
<gene>
    <name evidence="2" type="ORF">SETIT_9G556500v2</name>
</gene>
<sequence length="290" mass="31355">MAAWCTRTGAERRLWTLTASLLLGRWPGRSPPPLIPLPEPESRRAGRVPVPPTALPPSLPATATAAASGAERALPWISPPSSSPYLPPLRIPSPDLIADGQAAGQQRASVAPDGIGRLDAVRRRDEGAFSHRSRARNTSRQPLTVRRGTVPGAGAGAGCVGYEGSRRTALIASLAASRRLGGWRWPHFPEAARRALWRGRMGAERKLRVLTTALLLGGWRWPPDTSNEGRTVFHHVRARVVVEQDQHPGANPSLRQASARAWLRKTGGRICSTGTSVCACSHSIRRGRRR</sequence>
<protein>
    <submittedName>
        <fullName evidence="2">Uncharacterized protein</fullName>
    </submittedName>
</protein>
<evidence type="ECO:0000313" key="2">
    <source>
        <dbReference type="EMBL" id="RCV46753.1"/>
    </source>
</evidence>
<feature type="region of interest" description="Disordered" evidence="1">
    <location>
        <begin position="124"/>
        <end position="156"/>
    </location>
</feature>
<feature type="compositionally biased region" description="Pro residues" evidence="1">
    <location>
        <begin position="49"/>
        <end position="59"/>
    </location>
</feature>
<accession>A0A368SWK0</accession>
<proteinExistence type="predicted"/>